<evidence type="ECO:0000313" key="4">
    <source>
        <dbReference type="Proteomes" id="UP000580043"/>
    </source>
</evidence>
<keyword evidence="1" id="KW-0732">Signal</keyword>
<dbReference type="InterPro" id="IPR013424">
    <property type="entry name" value="Ice-binding_C"/>
</dbReference>
<protein>
    <submittedName>
        <fullName evidence="3">PEP-CTERM sorting domain-containing protein</fullName>
    </submittedName>
</protein>
<accession>A0A848G8V0</accession>
<dbReference type="Proteomes" id="UP000580043">
    <property type="component" value="Unassembled WGS sequence"/>
</dbReference>
<keyword evidence="4" id="KW-1185">Reference proteome</keyword>
<dbReference type="NCBIfam" id="TIGR02595">
    <property type="entry name" value="PEP_CTERM"/>
    <property type="match status" value="1"/>
</dbReference>
<evidence type="ECO:0000313" key="3">
    <source>
        <dbReference type="EMBL" id="NML27276.1"/>
    </source>
</evidence>
<feature type="signal peptide" evidence="1">
    <location>
        <begin position="1"/>
        <end position="22"/>
    </location>
</feature>
<dbReference type="EMBL" id="JABBGA010000013">
    <property type="protein sequence ID" value="NML27276.1"/>
    <property type="molecule type" value="Genomic_DNA"/>
</dbReference>
<dbReference type="Pfam" id="PF07589">
    <property type="entry name" value="PEP-CTERM"/>
    <property type="match status" value="1"/>
</dbReference>
<sequence length="221" mass="22379">MNRILPALLLTGLLAAGLPAQAASLSFSNAPELTPITQAGTLDLFDTSIGTLQSAKLTIFGVGSSTFSFDNTSSGSRNVTAASEISLYTSSSLSGLATILNSLLPTLSLTASTGPLTLASGFTAVGPLASSGSLELDLDPSIFLSAGGGNFTVWCENTDSKSLQGETAGVSMSLSTSAGCGATLVYDYLPNPSKVSEPATLALLGIGLMGALTSRRRKPRH</sequence>
<feature type="domain" description="Ice-binding protein C-terminal" evidence="2">
    <location>
        <begin position="195"/>
        <end position="217"/>
    </location>
</feature>
<reference evidence="3 4" key="1">
    <citation type="submission" date="2020-04" db="EMBL/GenBank/DDBJ databases">
        <title>Zoogloea sp. G-4-1-14 isolated from soil.</title>
        <authorList>
            <person name="Dahal R.H."/>
        </authorList>
    </citation>
    <scope>NUCLEOTIDE SEQUENCE [LARGE SCALE GENOMIC DNA]</scope>
    <source>
        <strain evidence="3 4">G-4-1-14</strain>
    </source>
</reference>
<dbReference type="AlphaFoldDB" id="A0A848G8V0"/>
<dbReference type="NCBIfam" id="NF033208">
    <property type="entry name" value="choice_anch_E"/>
    <property type="match status" value="1"/>
</dbReference>
<name>A0A848G8V0_9RHOO</name>
<evidence type="ECO:0000256" key="1">
    <source>
        <dbReference type="SAM" id="SignalP"/>
    </source>
</evidence>
<organism evidence="3 4">
    <name type="scientific">Zoogloea dura</name>
    <dbReference type="NCBI Taxonomy" id="2728840"/>
    <lineage>
        <taxon>Bacteria</taxon>
        <taxon>Pseudomonadati</taxon>
        <taxon>Pseudomonadota</taxon>
        <taxon>Betaproteobacteria</taxon>
        <taxon>Rhodocyclales</taxon>
        <taxon>Zoogloeaceae</taxon>
        <taxon>Zoogloea</taxon>
    </lineage>
</organism>
<gene>
    <name evidence="3" type="ORF">HHL15_16100</name>
</gene>
<dbReference type="RefSeq" id="WP_169146821.1">
    <property type="nucleotide sequence ID" value="NZ_JABBGA010000013.1"/>
</dbReference>
<evidence type="ECO:0000259" key="2">
    <source>
        <dbReference type="Pfam" id="PF07589"/>
    </source>
</evidence>
<proteinExistence type="predicted"/>
<feature type="chain" id="PRO_5032566006" evidence="1">
    <location>
        <begin position="23"/>
        <end position="221"/>
    </location>
</feature>
<comment type="caution">
    <text evidence="3">The sequence shown here is derived from an EMBL/GenBank/DDBJ whole genome shotgun (WGS) entry which is preliminary data.</text>
</comment>